<comment type="caution">
    <text evidence="2">The sequence shown here is derived from an EMBL/GenBank/DDBJ whole genome shotgun (WGS) entry which is preliminary data.</text>
</comment>
<dbReference type="Proteomes" id="UP001415857">
    <property type="component" value="Unassembled WGS sequence"/>
</dbReference>
<organism evidence="2 3">
    <name type="scientific">Liquidambar formosana</name>
    <name type="common">Formosan gum</name>
    <dbReference type="NCBI Taxonomy" id="63359"/>
    <lineage>
        <taxon>Eukaryota</taxon>
        <taxon>Viridiplantae</taxon>
        <taxon>Streptophyta</taxon>
        <taxon>Embryophyta</taxon>
        <taxon>Tracheophyta</taxon>
        <taxon>Spermatophyta</taxon>
        <taxon>Magnoliopsida</taxon>
        <taxon>eudicotyledons</taxon>
        <taxon>Gunneridae</taxon>
        <taxon>Pentapetalae</taxon>
        <taxon>Saxifragales</taxon>
        <taxon>Altingiaceae</taxon>
        <taxon>Liquidambar</taxon>
    </lineage>
</organism>
<dbReference type="AlphaFoldDB" id="A0AAP0RRY5"/>
<proteinExistence type="predicted"/>
<evidence type="ECO:0000313" key="2">
    <source>
        <dbReference type="EMBL" id="KAK9283289.1"/>
    </source>
</evidence>
<sequence length="110" mass="12254">MSCFHSSGVCLIGSACLYHSLVKMLKLLIHRAQCCQHLRLLDKHCAVPSFNQNANGNDCSRFEGYESKINSSKKGLAGVQVEGNLQVEKSHGFDDYKRTPEAFDNQLHAK</sequence>
<feature type="compositionally biased region" description="Basic and acidic residues" evidence="1">
    <location>
        <begin position="91"/>
        <end position="101"/>
    </location>
</feature>
<keyword evidence="3" id="KW-1185">Reference proteome</keyword>
<reference evidence="2 3" key="1">
    <citation type="journal article" date="2024" name="Plant J.">
        <title>Genome sequences and population genomics reveal climatic adaptation and genomic divergence between two closely related sweetgum species.</title>
        <authorList>
            <person name="Xu W.Q."/>
            <person name="Ren C.Q."/>
            <person name="Zhang X.Y."/>
            <person name="Comes H.P."/>
            <person name="Liu X.H."/>
            <person name="Li Y.G."/>
            <person name="Kettle C.J."/>
            <person name="Jalonen R."/>
            <person name="Gaisberger H."/>
            <person name="Ma Y.Z."/>
            <person name="Qiu Y.X."/>
        </authorList>
    </citation>
    <scope>NUCLEOTIDE SEQUENCE [LARGE SCALE GENOMIC DNA]</scope>
    <source>
        <strain evidence="2">Hangzhou</strain>
    </source>
</reference>
<dbReference type="Gene3D" id="1.10.132.70">
    <property type="match status" value="1"/>
</dbReference>
<protein>
    <submittedName>
        <fullName evidence="2">Uncharacterized protein</fullName>
    </submittedName>
</protein>
<name>A0AAP0RRY5_LIQFO</name>
<dbReference type="EMBL" id="JBBPBK010000006">
    <property type="protein sequence ID" value="KAK9283289.1"/>
    <property type="molecule type" value="Genomic_DNA"/>
</dbReference>
<accession>A0AAP0RRY5</accession>
<evidence type="ECO:0000256" key="1">
    <source>
        <dbReference type="SAM" id="MobiDB-lite"/>
    </source>
</evidence>
<feature type="region of interest" description="Disordered" evidence="1">
    <location>
        <begin position="91"/>
        <end position="110"/>
    </location>
</feature>
<evidence type="ECO:0000313" key="3">
    <source>
        <dbReference type="Proteomes" id="UP001415857"/>
    </source>
</evidence>
<gene>
    <name evidence="2" type="ORF">L1049_011525</name>
</gene>